<dbReference type="Proteomes" id="UP000319143">
    <property type="component" value="Unassembled WGS sequence"/>
</dbReference>
<keyword evidence="3" id="KW-0804">Transcription</keyword>
<feature type="domain" description="HTH gntR-type" evidence="4">
    <location>
        <begin position="11"/>
        <end position="79"/>
    </location>
</feature>
<dbReference type="CDD" id="cd07377">
    <property type="entry name" value="WHTH_GntR"/>
    <property type="match status" value="1"/>
</dbReference>
<comment type="caution">
    <text evidence="5">The sequence shown here is derived from an EMBL/GenBank/DDBJ whole genome shotgun (WGS) entry which is preliminary data.</text>
</comment>
<dbReference type="SMART" id="SM00345">
    <property type="entry name" value="HTH_GNTR"/>
    <property type="match status" value="1"/>
</dbReference>
<organism evidence="5 6">
    <name type="scientific">Novipirellula artificiosorum</name>
    <dbReference type="NCBI Taxonomy" id="2528016"/>
    <lineage>
        <taxon>Bacteria</taxon>
        <taxon>Pseudomonadati</taxon>
        <taxon>Planctomycetota</taxon>
        <taxon>Planctomycetia</taxon>
        <taxon>Pirellulales</taxon>
        <taxon>Pirellulaceae</taxon>
        <taxon>Novipirellula</taxon>
    </lineage>
</organism>
<dbReference type="PANTHER" id="PTHR38445">
    <property type="entry name" value="HTH-TYPE TRANSCRIPTIONAL REPRESSOR YTRA"/>
    <property type="match status" value="1"/>
</dbReference>
<dbReference type="PROSITE" id="PS50949">
    <property type="entry name" value="HTH_GNTR"/>
    <property type="match status" value="1"/>
</dbReference>
<dbReference type="PANTHER" id="PTHR38445:SF7">
    <property type="entry name" value="GNTR-FAMILY TRANSCRIPTIONAL REGULATOR"/>
    <property type="match status" value="1"/>
</dbReference>
<evidence type="ECO:0000256" key="2">
    <source>
        <dbReference type="ARBA" id="ARBA00023125"/>
    </source>
</evidence>
<name>A0A5C6D830_9BACT</name>
<dbReference type="EMBL" id="SJPV01000014">
    <property type="protein sequence ID" value="TWU32004.1"/>
    <property type="molecule type" value="Genomic_DNA"/>
</dbReference>
<evidence type="ECO:0000256" key="3">
    <source>
        <dbReference type="ARBA" id="ARBA00023163"/>
    </source>
</evidence>
<gene>
    <name evidence="5" type="primary">ytrA_7</name>
    <name evidence="5" type="ORF">Poly41_58920</name>
</gene>
<keyword evidence="1" id="KW-0805">Transcription regulation</keyword>
<dbReference type="InterPro" id="IPR036388">
    <property type="entry name" value="WH-like_DNA-bd_sf"/>
</dbReference>
<keyword evidence="2" id="KW-0238">DNA-binding</keyword>
<dbReference type="GO" id="GO:0003700">
    <property type="term" value="F:DNA-binding transcription factor activity"/>
    <property type="evidence" value="ECO:0007669"/>
    <property type="project" value="InterPro"/>
</dbReference>
<dbReference type="Pfam" id="PF00392">
    <property type="entry name" value="GntR"/>
    <property type="match status" value="1"/>
</dbReference>
<dbReference type="Gene3D" id="1.10.10.10">
    <property type="entry name" value="Winged helix-like DNA-binding domain superfamily/Winged helix DNA-binding domain"/>
    <property type="match status" value="1"/>
</dbReference>
<accession>A0A5C6D830</accession>
<dbReference type="GO" id="GO:0003677">
    <property type="term" value="F:DNA binding"/>
    <property type="evidence" value="ECO:0007669"/>
    <property type="project" value="UniProtKB-KW"/>
</dbReference>
<evidence type="ECO:0000256" key="1">
    <source>
        <dbReference type="ARBA" id="ARBA00023015"/>
    </source>
</evidence>
<evidence type="ECO:0000313" key="5">
    <source>
        <dbReference type="EMBL" id="TWU32004.1"/>
    </source>
</evidence>
<dbReference type="InterPro" id="IPR000524">
    <property type="entry name" value="Tscrpt_reg_HTH_GntR"/>
</dbReference>
<dbReference type="InterPro" id="IPR036390">
    <property type="entry name" value="WH_DNA-bd_sf"/>
</dbReference>
<dbReference type="SUPFAM" id="SSF46785">
    <property type="entry name" value="Winged helix' DNA-binding domain"/>
    <property type="match status" value="1"/>
</dbReference>
<evidence type="ECO:0000259" key="4">
    <source>
        <dbReference type="PROSITE" id="PS50949"/>
    </source>
</evidence>
<dbReference type="RefSeq" id="WP_146530642.1">
    <property type="nucleotide sequence ID" value="NZ_SJPV01000014.1"/>
</dbReference>
<dbReference type="AlphaFoldDB" id="A0A5C6D830"/>
<evidence type="ECO:0000313" key="6">
    <source>
        <dbReference type="Proteomes" id="UP000319143"/>
    </source>
</evidence>
<sequence length="129" mass="14256">MQIRVIPGSSAAIYRQIADQIRRAVVAGELSVGDAVPSVRQLAKQLVVNPNTVAKAYAELIRDGVLESQAGRGAFVAKRRSVFTKTERLRRLDEALDTAISEAITLDFCSDEIVERLRNKLEQFDAQKS</sequence>
<reference evidence="5 6" key="1">
    <citation type="submission" date="2019-02" db="EMBL/GenBank/DDBJ databases">
        <title>Deep-cultivation of Planctomycetes and their phenomic and genomic characterization uncovers novel biology.</title>
        <authorList>
            <person name="Wiegand S."/>
            <person name="Jogler M."/>
            <person name="Boedeker C."/>
            <person name="Pinto D."/>
            <person name="Vollmers J."/>
            <person name="Rivas-Marin E."/>
            <person name="Kohn T."/>
            <person name="Peeters S.H."/>
            <person name="Heuer A."/>
            <person name="Rast P."/>
            <person name="Oberbeckmann S."/>
            <person name="Bunk B."/>
            <person name="Jeske O."/>
            <person name="Meyerdierks A."/>
            <person name="Storesund J.E."/>
            <person name="Kallscheuer N."/>
            <person name="Luecker S."/>
            <person name="Lage O.M."/>
            <person name="Pohl T."/>
            <person name="Merkel B.J."/>
            <person name="Hornburger P."/>
            <person name="Mueller R.-W."/>
            <person name="Bruemmer F."/>
            <person name="Labrenz M."/>
            <person name="Spormann A.M."/>
            <person name="Op Den Camp H."/>
            <person name="Overmann J."/>
            <person name="Amann R."/>
            <person name="Jetten M.S.M."/>
            <person name="Mascher T."/>
            <person name="Medema M.H."/>
            <person name="Devos D.P."/>
            <person name="Kaster A.-K."/>
            <person name="Ovreas L."/>
            <person name="Rohde M."/>
            <person name="Galperin M.Y."/>
            <person name="Jogler C."/>
        </authorList>
    </citation>
    <scope>NUCLEOTIDE SEQUENCE [LARGE SCALE GENOMIC DNA]</scope>
    <source>
        <strain evidence="5 6">Poly41</strain>
    </source>
</reference>
<dbReference type="OrthoDB" id="9801546at2"/>
<protein>
    <submittedName>
        <fullName evidence="5">HTH-type transcriptional repressor YtrA</fullName>
    </submittedName>
</protein>
<proteinExistence type="predicted"/>
<keyword evidence="6" id="KW-1185">Reference proteome</keyword>